<keyword evidence="3" id="KW-1185">Reference proteome</keyword>
<proteinExistence type="predicted"/>
<dbReference type="VEuPathDB" id="MicrosporidiaDB:HERIO_1149"/>
<comment type="caution">
    <text evidence="2">The sequence shown here is derived from an EMBL/GenBank/DDBJ whole genome shotgun (WGS) entry which is preliminary data.</text>
</comment>
<sequence length="490" mass="57291">MIETFKKNIIEKYEKECDKIINNYLERLKELNRLSLLSNNIKDQQELLIEENKENLIEKNLIEENKEDLIEENKENDIIELKLIEDDIISINNNEQNKEEEFNPIQFSSTLVSYVVPEMSLNENNSIINTKSDQLKTTTDSNKIRKVKIKSAKKVKNSKRKLDQDFNVVKRRKIGYKMLEDARENLNNINLLKDVIMNALKPHQDLLQSSNAYITEMKTKLEEAVTKSIEDRVKYTEEIKSKDEIINSLNMKINELTKIISENNLTIKDFKVENDQLKVKNDQLKVTNNKVCDQLKLAYKKVEDQQKLISENNRERKVLETKTIENLKKEEFKKVDDQNDVIEGIENNPNKKFVIKKPITVKKISIPKKKETINIDQMTPMELYKKSVDSGSSLSSGRNTIQNKGLHRLCMNYIPKTMIPHFGSEEEFSKNAIKKGGFFDKIDKLLEKNLPADEIRKFLGNQCDINVEQIFNKIPSVTNYSPNQFNRIQR</sequence>
<keyword evidence="1" id="KW-0175">Coiled coil</keyword>
<accession>A0A1X0QAY2</accession>
<evidence type="ECO:0000313" key="3">
    <source>
        <dbReference type="Proteomes" id="UP000192356"/>
    </source>
</evidence>
<feature type="coiled-coil region" evidence="1">
    <location>
        <begin position="34"/>
        <end position="101"/>
    </location>
</feature>
<name>A0A1X0QAY2_9MICR</name>
<dbReference type="VEuPathDB" id="MicrosporidiaDB:A0H76_174"/>
<gene>
    <name evidence="2" type="ORF">HERIO_1149</name>
</gene>
<dbReference type="Proteomes" id="UP000192356">
    <property type="component" value="Unassembled WGS sequence"/>
</dbReference>
<feature type="coiled-coil region" evidence="1">
    <location>
        <begin position="267"/>
        <end position="322"/>
    </location>
</feature>
<evidence type="ECO:0000313" key="2">
    <source>
        <dbReference type="EMBL" id="ORD96960.1"/>
    </source>
</evidence>
<organism evidence="2 3">
    <name type="scientific">Hepatospora eriocheir</name>
    <dbReference type="NCBI Taxonomy" id="1081669"/>
    <lineage>
        <taxon>Eukaryota</taxon>
        <taxon>Fungi</taxon>
        <taxon>Fungi incertae sedis</taxon>
        <taxon>Microsporidia</taxon>
        <taxon>Hepatosporidae</taxon>
        <taxon>Hepatospora</taxon>
    </lineage>
</organism>
<dbReference type="EMBL" id="LVKB01000050">
    <property type="protein sequence ID" value="ORD96960.1"/>
    <property type="molecule type" value="Genomic_DNA"/>
</dbReference>
<evidence type="ECO:0000256" key="1">
    <source>
        <dbReference type="SAM" id="Coils"/>
    </source>
</evidence>
<dbReference type="OrthoDB" id="2196283at2759"/>
<dbReference type="AlphaFoldDB" id="A0A1X0QAY2"/>
<protein>
    <submittedName>
        <fullName evidence="2">Uncharacterized protein</fullName>
    </submittedName>
</protein>
<reference evidence="2 3" key="1">
    <citation type="journal article" date="2017" name="Environ. Microbiol.">
        <title>Decay of the glycolytic pathway and adaptation to intranuclear parasitism within Enterocytozoonidae microsporidia.</title>
        <authorList>
            <person name="Wiredu Boakye D."/>
            <person name="Jaroenlak P."/>
            <person name="Prachumwat A."/>
            <person name="Williams T.A."/>
            <person name="Bateman K.S."/>
            <person name="Itsathitphaisarn O."/>
            <person name="Sritunyalucksana K."/>
            <person name="Paszkiewicz K.H."/>
            <person name="Moore K.A."/>
            <person name="Stentiford G.D."/>
            <person name="Williams B.A."/>
        </authorList>
    </citation>
    <scope>NUCLEOTIDE SEQUENCE [LARGE SCALE GENOMIC DNA]</scope>
    <source>
        <strain evidence="2 3">GB1</strain>
    </source>
</reference>